<evidence type="ECO:0000256" key="3">
    <source>
        <dbReference type="SAM" id="MobiDB-lite"/>
    </source>
</evidence>
<dbReference type="PROSITE" id="PS51117">
    <property type="entry name" value="LAMININ_NTER"/>
    <property type="match status" value="1"/>
</dbReference>
<dbReference type="Gene3D" id="2.60.120.260">
    <property type="entry name" value="Galactose-binding domain-like"/>
    <property type="match status" value="1"/>
</dbReference>
<dbReference type="GO" id="GO:0034446">
    <property type="term" value="P:substrate adhesion-dependent cell spreading"/>
    <property type="evidence" value="ECO:0007669"/>
    <property type="project" value="TreeGrafter"/>
</dbReference>
<reference evidence="5 6" key="1">
    <citation type="submission" date="2019-03" db="EMBL/GenBank/DDBJ databases">
        <title>First draft genome of Liparis tanakae, snailfish: a comprehensive survey of snailfish specific genes.</title>
        <authorList>
            <person name="Kim W."/>
            <person name="Song I."/>
            <person name="Jeong J.-H."/>
            <person name="Kim D."/>
            <person name="Kim S."/>
            <person name="Ryu S."/>
            <person name="Song J.Y."/>
            <person name="Lee S.K."/>
        </authorList>
    </citation>
    <scope>NUCLEOTIDE SEQUENCE [LARGE SCALE GENOMIC DNA]</scope>
    <source>
        <tissue evidence="5">Muscle</tissue>
    </source>
</reference>
<feature type="region of interest" description="Disordered" evidence="3">
    <location>
        <begin position="118"/>
        <end position="147"/>
    </location>
</feature>
<dbReference type="OrthoDB" id="5985440at2759"/>
<sequence length="147" mass="16875">MDAHGDTWWQSVNGQENVGIRLNLEAEFHFTHLIMKFKTFRPAAMIIERSADFGRTWRPYRYFASNCTKTFPGVPASGLRHINDVTCEERYSDIEPSTNGEVIYKVLDPAIHVEDPYSLDIQGDTEQNPVERRNNEGSTKNPSDRVL</sequence>
<dbReference type="GO" id="GO:0007411">
    <property type="term" value="P:axon guidance"/>
    <property type="evidence" value="ECO:0007669"/>
    <property type="project" value="TreeGrafter"/>
</dbReference>
<evidence type="ECO:0000256" key="2">
    <source>
        <dbReference type="ARBA" id="ARBA00023292"/>
    </source>
</evidence>
<keyword evidence="6" id="KW-1185">Reference proteome</keyword>
<proteinExistence type="predicted"/>
<evidence type="ECO:0000313" key="6">
    <source>
        <dbReference type="Proteomes" id="UP000314294"/>
    </source>
</evidence>
<dbReference type="AlphaFoldDB" id="A0A4Z2EK15"/>
<keyword evidence="1" id="KW-1015">Disulfide bond</keyword>
<comment type="caution">
    <text evidence="5">The sequence shown here is derived from an EMBL/GenBank/DDBJ whole genome shotgun (WGS) entry which is preliminary data.</text>
</comment>
<name>A0A4Z2EK15_9TELE</name>
<organism evidence="5 6">
    <name type="scientific">Liparis tanakae</name>
    <name type="common">Tanaka's snailfish</name>
    <dbReference type="NCBI Taxonomy" id="230148"/>
    <lineage>
        <taxon>Eukaryota</taxon>
        <taxon>Metazoa</taxon>
        <taxon>Chordata</taxon>
        <taxon>Craniata</taxon>
        <taxon>Vertebrata</taxon>
        <taxon>Euteleostomi</taxon>
        <taxon>Actinopterygii</taxon>
        <taxon>Neopterygii</taxon>
        <taxon>Teleostei</taxon>
        <taxon>Neoteleostei</taxon>
        <taxon>Acanthomorphata</taxon>
        <taxon>Eupercaria</taxon>
        <taxon>Perciformes</taxon>
        <taxon>Cottioidei</taxon>
        <taxon>Cottales</taxon>
        <taxon>Liparidae</taxon>
        <taxon>Liparis</taxon>
    </lineage>
</organism>
<dbReference type="InterPro" id="IPR050440">
    <property type="entry name" value="Laminin/Netrin_ECM"/>
</dbReference>
<protein>
    <submittedName>
        <fullName evidence="5">Laminin subunit beta-1</fullName>
    </submittedName>
</protein>
<dbReference type="PANTHER" id="PTHR10574:SF197">
    <property type="entry name" value="LAMININ SUBUNIT BETA-1 ISOFORM X1"/>
    <property type="match status" value="1"/>
</dbReference>
<dbReference type="SMART" id="SM00136">
    <property type="entry name" value="LamNT"/>
    <property type="match status" value="1"/>
</dbReference>
<dbReference type="GO" id="GO:0009888">
    <property type="term" value="P:tissue development"/>
    <property type="evidence" value="ECO:0007669"/>
    <property type="project" value="TreeGrafter"/>
</dbReference>
<dbReference type="GO" id="GO:0070831">
    <property type="term" value="P:basement membrane assembly"/>
    <property type="evidence" value="ECO:0007669"/>
    <property type="project" value="TreeGrafter"/>
</dbReference>
<evidence type="ECO:0000259" key="4">
    <source>
        <dbReference type="PROSITE" id="PS51117"/>
    </source>
</evidence>
<dbReference type="GO" id="GO:0009887">
    <property type="term" value="P:animal organ morphogenesis"/>
    <property type="evidence" value="ECO:0007669"/>
    <property type="project" value="TreeGrafter"/>
</dbReference>
<keyword evidence="2" id="KW-0424">Laminin EGF-like domain</keyword>
<dbReference type="Pfam" id="PF00055">
    <property type="entry name" value="Laminin_N"/>
    <property type="match status" value="1"/>
</dbReference>
<feature type="domain" description="Laminin N-terminal" evidence="4">
    <location>
        <begin position="1"/>
        <end position="147"/>
    </location>
</feature>
<dbReference type="PANTHER" id="PTHR10574">
    <property type="entry name" value="NETRIN/LAMININ-RELATED"/>
    <property type="match status" value="1"/>
</dbReference>
<gene>
    <name evidence="5" type="primary">LAMB1_3</name>
    <name evidence="5" type="ORF">EYF80_060767</name>
</gene>
<evidence type="ECO:0000313" key="5">
    <source>
        <dbReference type="EMBL" id="TNN29085.1"/>
    </source>
</evidence>
<accession>A0A4Z2EK15</accession>
<dbReference type="Proteomes" id="UP000314294">
    <property type="component" value="Unassembled WGS sequence"/>
</dbReference>
<dbReference type="InterPro" id="IPR008211">
    <property type="entry name" value="Laminin_N"/>
</dbReference>
<dbReference type="GO" id="GO:0043256">
    <property type="term" value="C:laminin complex"/>
    <property type="evidence" value="ECO:0007669"/>
    <property type="project" value="TreeGrafter"/>
</dbReference>
<evidence type="ECO:0000256" key="1">
    <source>
        <dbReference type="ARBA" id="ARBA00023157"/>
    </source>
</evidence>
<dbReference type="EMBL" id="SRLO01006077">
    <property type="protein sequence ID" value="TNN29085.1"/>
    <property type="molecule type" value="Genomic_DNA"/>
</dbReference>
<dbReference type="GO" id="GO:0016477">
    <property type="term" value="P:cell migration"/>
    <property type="evidence" value="ECO:0007669"/>
    <property type="project" value="TreeGrafter"/>
</dbReference>